<feature type="region of interest" description="Disordered" evidence="6">
    <location>
        <begin position="1"/>
        <end position="29"/>
    </location>
</feature>
<keyword evidence="3 7" id="KW-0812">Transmembrane</keyword>
<evidence type="ECO:0000256" key="5">
    <source>
        <dbReference type="ARBA" id="ARBA00023136"/>
    </source>
</evidence>
<feature type="transmembrane region" description="Helical" evidence="7">
    <location>
        <begin position="45"/>
        <end position="63"/>
    </location>
</feature>
<evidence type="ECO:0000256" key="3">
    <source>
        <dbReference type="ARBA" id="ARBA00022692"/>
    </source>
</evidence>
<comment type="caution">
    <text evidence="8">The sequence shown here is derived from an EMBL/GenBank/DDBJ whole genome shotgun (WGS) entry which is preliminary data.</text>
</comment>
<dbReference type="PANTHER" id="PTHR47089:SF1">
    <property type="entry name" value="GUANOSINE ABC TRANSPORTER PERMEASE PROTEIN NUPP"/>
    <property type="match status" value="1"/>
</dbReference>
<feature type="compositionally biased region" description="Low complexity" evidence="6">
    <location>
        <begin position="1"/>
        <end position="15"/>
    </location>
</feature>
<dbReference type="PANTHER" id="PTHR47089">
    <property type="entry name" value="ABC TRANSPORTER, PERMEASE PROTEIN"/>
    <property type="match status" value="1"/>
</dbReference>
<keyword evidence="5 7" id="KW-0472">Membrane</keyword>
<comment type="subcellular location">
    <subcellularLocation>
        <location evidence="1">Cell membrane</location>
        <topology evidence="1">Multi-pass membrane protein</topology>
    </subcellularLocation>
</comment>
<feature type="transmembrane region" description="Helical" evidence="7">
    <location>
        <begin position="348"/>
        <end position="364"/>
    </location>
</feature>
<keyword evidence="2" id="KW-1003">Cell membrane</keyword>
<feature type="transmembrane region" description="Helical" evidence="7">
    <location>
        <begin position="139"/>
        <end position="159"/>
    </location>
</feature>
<dbReference type="RefSeq" id="WP_103489197.1">
    <property type="nucleotide sequence ID" value="NZ_CP109044.1"/>
</dbReference>
<evidence type="ECO:0000256" key="1">
    <source>
        <dbReference type="ARBA" id="ARBA00004651"/>
    </source>
</evidence>
<evidence type="ECO:0000256" key="2">
    <source>
        <dbReference type="ARBA" id="ARBA00022475"/>
    </source>
</evidence>
<evidence type="ECO:0000256" key="4">
    <source>
        <dbReference type="ARBA" id="ARBA00022989"/>
    </source>
</evidence>
<feature type="transmembrane region" description="Helical" evidence="7">
    <location>
        <begin position="269"/>
        <end position="291"/>
    </location>
</feature>
<feature type="transmembrane region" description="Helical" evidence="7">
    <location>
        <begin position="116"/>
        <end position="132"/>
    </location>
</feature>
<keyword evidence="4 7" id="KW-1133">Transmembrane helix</keyword>
<protein>
    <submittedName>
        <fullName evidence="8">ABC transporter permease</fullName>
    </submittedName>
</protein>
<feature type="transmembrane region" description="Helical" evidence="7">
    <location>
        <begin position="303"/>
        <end position="328"/>
    </location>
</feature>
<feature type="transmembrane region" description="Helical" evidence="7">
    <location>
        <begin position="171"/>
        <end position="190"/>
    </location>
</feature>
<dbReference type="Proteomes" id="UP000735541">
    <property type="component" value="Unassembled WGS sequence"/>
</dbReference>
<feature type="transmembrane region" description="Helical" evidence="7">
    <location>
        <begin position="211"/>
        <end position="239"/>
    </location>
</feature>
<dbReference type="Pfam" id="PF02653">
    <property type="entry name" value="BPD_transp_2"/>
    <property type="match status" value="1"/>
</dbReference>
<evidence type="ECO:0000313" key="9">
    <source>
        <dbReference type="Proteomes" id="UP000735541"/>
    </source>
</evidence>
<reference evidence="8 9" key="1">
    <citation type="submission" date="2021-07" db="EMBL/GenBank/DDBJ databases">
        <title>Sequencing Streptomyces halstedii LGO-A4 genome an citrus endophytic actinomycete.</title>
        <authorList>
            <person name="Samborskyy M."/>
            <person name="Scott N."/>
            <person name="Deglau R."/>
            <person name="Dickens S."/>
            <person name="Oliveira L.G."/>
        </authorList>
    </citation>
    <scope>NUCLEOTIDE SEQUENCE [LARGE SCALE GENOMIC DNA]</scope>
    <source>
        <strain evidence="8 9">LGO-A4</strain>
    </source>
</reference>
<organism evidence="8 9">
    <name type="scientific">Streptomyces halstedii</name>
    <dbReference type="NCBI Taxonomy" id="1944"/>
    <lineage>
        <taxon>Bacteria</taxon>
        <taxon>Bacillati</taxon>
        <taxon>Actinomycetota</taxon>
        <taxon>Actinomycetes</taxon>
        <taxon>Kitasatosporales</taxon>
        <taxon>Streptomycetaceae</taxon>
        <taxon>Streptomyces</taxon>
    </lineage>
</organism>
<name>A0ABS6TVG4_STRHA</name>
<accession>A0ABS6TVG4</accession>
<evidence type="ECO:0000256" key="6">
    <source>
        <dbReference type="SAM" id="MobiDB-lite"/>
    </source>
</evidence>
<proteinExistence type="predicted"/>
<gene>
    <name evidence="8" type="ORF">STHAL_21890</name>
</gene>
<keyword evidence="9" id="KW-1185">Reference proteome</keyword>
<feature type="transmembrane region" description="Helical" evidence="7">
    <location>
        <begin position="92"/>
        <end position="110"/>
    </location>
</feature>
<dbReference type="EMBL" id="JAHUVW010000001">
    <property type="protein sequence ID" value="MBV7672104.1"/>
    <property type="molecule type" value="Genomic_DNA"/>
</dbReference>
<evidence type="ECO:0000313" key="8">
    <source>
        <dbReference type="EMBL" id="MBV7672104.1"/>
    </source>
</evidence>
<dbReference type="InterPro" id="IPR001851">
    <property type="entry name" value="ABC_transp_permease"/>
</dbReference>
<evidence type="ECO:0000256" key="7">
    <source>
        <dbReference type="SAM" id="Phobius"/>
    </source>
</evidence>
<dbReference type="GeneID" id="97293128"/>
<dbReference type="CDD" id="cd06580">
    <property type="entry name" value="TM_PBP1_transp_TpRbsC_like"/>
    <property type="match status" value="1"/>
</dbReference>
<sequence>MTTTPTTSTTDHGLAPKPPGPGGPAGPAESARRIREIWASVRKPLFSVALTLVLGFGIVLLVSDQPLHAYEQLFVANFSTPANFGNLLMRSAPLLLIALGIVFSFRAGVFNVGGEGQLYVGAVAAAATGLALPGLPGPLLIVACVAAGVVAGALLAWIPAILKVTWGVDEVVITLMLNFIAILFTSYLVANPLRDPEAYGATSRMLPEQSWLPAIPGLPTGNIGFVIALLLVPAAWLLLFRTVWGADLRAAGTNLRFAETVGVRGRREIILSMLLSGALAGVAGAVYVLGTGHRFEQNFSPEFGLIALTVALLARLHPVGVLLTSLFYAAMLNGAAYMQIATNVPRSLVSLLTGLLVLLMTVEVRRRRRRGQAKEVSA</sequence>